<dbReference type="InterPro" id="IPR000375">
    <property type="entry name" value="Dynamin_stalk"/>
</dbReference>
<dbReference type="Proteomes" id="UP001291623">
    <property type="component" value="Unassembled WGS sequence"/>
</dbReference>
<evidence type="ECO:0000259" key="4">
    <source>
        <dbReference type="PROSITE" id="PS51388"/>
    </source>
</evidence>
<evidence type="ECO:0000259" key="5">
    <source>
        <dbReference type="PROSITE" id="PS51718"/>
    </source>
</evidence>
<dbReference type="GO" id="GO:0008017">
    <property type="term" value="F:microtubule binding"/>
    <property type="evidence" value="ECO:0007669"/>
    <property type="project" value="TreeGrafter"/>
</dbReference>
<dbReference type="PROSITE" id="PS51718">
    <property type="entry name" value="G_DYNAMIN_2"/>
    <property type="match status" value="1"/>
</dbReference>
<protein>
    <recommendedName>
        <fullName evidence="8">Dynamin-related protein 4C-like</fullName>
    </recommendedName>
</protein>
<evidence type="ECO:0000256" key="3">
    <source>
        <dbReference type="ARBA" id="ARBA00023175"/>
    </source>
</evidence>
<dbReference type="InterPro" id="IPR001401">
    <property type="entry name" value="Dynamin_GTPase"/>
</dbReference>
<dbReference type="PROSITE" id="PS51388">
    <property type="entry name" value="GED"/>
    <property type="match status" value="1"/>
</dbReference>
<sequence length="676" mass="76051">MMFQQIVNGSSSSEYQQVVDQKHVAVIEPKASGVHAPIVSSLNDRIRPLLDCVDKLRHLNIMQVGIQLPTIVVVGDQSFGKSSVLESLAGISLPRGDGICTRVPLVVSLQNHSETEVSLLYNEKTVKTDEVHVAEAIVHATNEIAGNGKGISNIPLTLIVKKNGVPDLTMVDLPGITRVAVPGQPEDIFEQISGIIMKYITPEESIILNVISATVDFPTCESIRMSRKVDKTGERTLAVVTKVDKAPEGLLKKVTANDVNIGLGYVCVRNRTGNESYEEARSVESRLFETHPLLSKIDKSMVSVPVLANKLVQIQANIIFKCLPDIVRKINDKLSVNVAALNELPQHMSSVAEALVTFMHIMSSAKESLKKIFLRGELDEYPVDHEMHCTARLAEMLNQYSAELHSKYLDKKENFLMDEIMYLKEAKGVGLPNFLPRAVFLTVLQQKISGISATPEEFMEKLWVYTERVVIKVLMHHSCNYPQLQYVIGRAVQNLIAKRKVESIDWVHGIIGMERLTDYTCNPDYVATCDRLMAKQPRFMEIMNEYSRTSIFSLEGVGDIDVGHLRKHIDVVQQAFELKMRMTAYWKIVLMRLVDYMALYIMFSLQKMVNLEIEEDIVKDLMASNGRVFERMMEESPVVAEKRLRLSMSVKLLKESKEVVAKIMDRIALHVDDEKA</sequence>
<dbReference type="PANTHER" id="PTHR11566:SF173">
    <property type="entry name" value="DYNAMIN-RELATED PROTEIN 4C"/>
    <property type="match status" value="1"/>
</dbReference>
<name>A0AAE1STI8_9SOLA</name>
<dbReference type="Pfam" id="PF02212">
    <property type="entry name" value="GED"/>
    <property type="match status" value="1"/>
</dbReference>
<feature type="domain" description="Dynamin-type G" evidence="5">
    <location>
        <begin position="65"/>
        <end position="324"/>
    </location>
</feature>
<organism evidence="6 7">
    <name type="scientific">Anisodus tanguticus</name>
    <dbReference type="NCBI Taxonomy" id="243964"/>
    <lineage>
        <taxon>Eukaryota</taxon>
        <taxon>Viridiplantae</taxon>
        <taxon>Streptophyta</taxon>
        <taxon>Embryophyta</taxon>
        <taxon>Tracheophyta</taxon>
        <taxon>Spermatophyta</taxon>
        <taxon>Magnoliopsida</taxon>
        <taxon>eudicotyledons</taxon>
        <taxon>Gunneridae</taxon>
        <taxon>Pentapetalae</taxon>
        <taxon>asterids</taxon>
        <taxon>lamiids</taxon>
        <taxon>Solanales</taxon>
        <taxon>Solanaceae</taxon>
        <taxon>Solanoideae</taxon>
        <taxon>Hyoscyameae</taxon>
        <taxon>Anisodus</taxon>
    </lineage>
</organism>
<feature type="domain" description="GED" evidence="4">
    <location>
        <begin position="575"/>
        <end position="668"/>
    </location>
</feature>
<dbReference type="SMART" id="SM00302">
    <property type="entry name" value="GED"/>
    <property type="match status" value="1"/>
</dbReference>
<dbReference type="GO" id="GO:0005737">
    <property type="term" value="C:cytoplasm"/>
    <property type="evidence" value="ECO:0007669"/>
    <property type="project" value="TreeGrafter"/>
</dbReference>
<evidence type="ECO:0008006" key="8">
    <source>
        <dbReference type="Google" id="ProtNLM"/>
    </source>
</evidence>
<dbReference type="GO" id="GO:0005874">
    <property type="term" value="C:microtubule"/>
    <property type="evidence" value="ECO:0007669"/>
    <property type="project" value="TreeGrafter"/>
</dbReference>
<dbReference type="InterPro" id="IPR045063">
    <property type="entry name" value="Dynamin_N"/>
</dbReference>
<dbReference type="AlphaFoldDB" id="A0AAE1STI8"/>
<dbReference type="Pfam" id="PF01031">
    <property type="entry name" value="Dynamin_M"/>
    <property type="match status" value="1"/>
</dbReference>
<keyword evidence="2" id="KW-0342">GTP-binding</keyword>
<dbReference type="Pfam" id="PF00350">
    <property type="entry name" value="Dynamin_N"/>
    <property type="match status" value="1"/>
</dbReference>
<dbReference type="Gene3D" id="1.20.120.1240">
    <property type="entry name" value="Dynamin, middle domain"/>
    <property type="match status" value="1"/>
</dbReference>
<accession>A0AAE1STI8</accession>
<evidence type="ECO:0000313" key="7">
    <source>
        <dbReference type="Proteomes" id="UP001291623"/>
    </source>
</evidence>
<dbReference type="GO" id="GO:0003924">
    <property type="term" value="F:GTPase activity"/>
    <property type="evidence" value="ECO:0007669"/>
    <property type="project" value="InterPro"/>
</dbReference>
<dbReference type="GO" id="GO:0005525">
    <property type="term" value="F:GTP binding"/>
    <property type="evidence" value="ECO:0007669"/>
    <property type="project" value="UniProtKB-KW"/>
</dbReference>
<dbReference type="InterPro" id="IPR022812">
    <property type="entry name" value="Dynamin"/>
</dbReference>
<dbReference type="CDD" id="cd08771">
    <property type="entry name" value="DLP_1"/>
    <property type="match status" value="1"/>
</dbReference>
<dbReference type="GO" id="GO:0016020">
    <property type="term" value="C:membrane"/>
    <property type="evidence" value="ECO:0007669"/>
    <property type="project" value="TreeGrafter"/>
</dbReference>
<gene>
    <name evidence="6" type="ORF">RND71_006222</name>
</gene>
<evidence type="ECO:0000256" key="1">
    <source>
        <dbReference type="ARBA" id="ARBA00022741"/>
    </source>
</evidence>
<dbReference type="EMBL" id="JAVYJV010000003">
    <property type="protein sequence ID" value="KAK4375545.1"/>
    <property type="molecule type" value="Genomic_DNA"/>
</dbReference>
<keyword evidence="1" id="KW-0547">Nucleotide-binding</keyword>
<dbReference type="InterPro" id="IPR027417">
    <property type="entry name" value="P-loop_NTPase"/>
</dbReference>
<dbReference type="InterPro" id="IPR003130">
    <property type="entry name" value="GED"/>
</dbReference>
<evidence type="ECO:0000313" key="6">
    <source>
        <dbReference type="EMBL" id="KAK4375545.1"/>
    </source>
</evidence>
<dbReference type="InterPro" id="IPR030381">
    <property type="entry name" value="G_DYNAMIN_dom"/>
</dbReference>
<proteinExistence type="predicted"/>
<dbReference type="PRINTS" id="PR00195">
    <property type="entry name" value="DYNAMIN"/>
</dbReference>
<reference evidence="6" key="1">
    <citation type="submission" date="2023-12" db="EMBL/GenBank/DDBJ databases">
        <title>Genome assembly of Anisodus tanguticus.</title>
        <authorList>
            <person name="Wang Y.-J."/>
        </authorList>
    </citation>
    <scope>NUCLEOTIDE SEQUENCE</scope>
    <source>
        <strain evidence="6">KB-2021</strain>
        <tissue evidence="6">Leaf</tissue>
    </source>
</reference>
<keyword evidence="3" id="KW-0505">Motor protein</keyword>
<dbReference type="SMART" id="SM00053">
    <property type="entry name" value="DYNc"/>
    <property type="match status" value="1"/>
</dbReference>
<comment type="caution">
    <text evidence="6">The sequence shown here is derived from an EMBL/GenBank/DDBJ whole genome shotgun (WGS) entry which is preliminary data.</text>
</comment>
<dbReference type="PANTHER" id="PTHR11566">
    <property type="entry name" value="DYNAMIN"/>
    <property type="match status" value="1"/>
</dbReference>
<dbReference type="Gene3D" id="3.40.50.300">
    <property type="entry name" value="P-loop containing nucleotide triphosphate hydrolases"/>
    <property type="match status" value="1"/>
</dbReference>
<keyword evidence="7" id="KW-1185">Reference proteome</keyword>
<dbReference type="FunFam" id="3.40.50.300:FF:001237">
    <property type="entry name" value="Dynamin-related protein 4C"/>
    <property type="match status" value="1"/>
</dbReference>
<dbReference type="SUPFAM" id="SSF52540">
    <property type="entry name" value="P-loop containing nucleoside triphosphate hydrolases"/>
    <property type="match status" value="1"/>
</dbReference>
<dbReference type="InterPro" id="IPR020850">
    <property type="entry name" value="GED_dom"/>
</dbReference>
<evidence type="ECO:0000256" key="2">
    <source>
        <dbReference type="ARBA" id="ARBA00023134"/>
    </source>
</evidence>